<dbReference type="AlphaFoldDB" id="X6MKU7"/>
<protein>
    <submittedName>
        <fullName evidence="4">Flagellar associated protein</fullName>
    </submittedName>
</protein>
<keyword evidence="2" id="KW-0175">Coiled coil</keyword>
<feature type="domain" description="EF-hand" evidence="3">
    <location>
        <begin position="189"/>
        <end position="224"/>
    </location>
</feature>
<evidence type="ECO:0000256" key="1">
    <source>
        <dbReference type="ARBA" id="ARBA00022837"/>
    </source>
</evidence>
<dbReference type="PROSITE" id="PS50222">
    <property type="entry name" value="EF_HAND_2"/>
    <property type="match status" value="3"/>
</dbReference>
<reference evidence="4 5" key="1">
    <citation type="journal article" date="2013" name="Curr. Biol.">
        <title>The Genome of the Foraminiferan Reticulomyxa filosa.</title>
        <authorList>
            <person name="Glockner G."/>
            <person name="Hulsmann N."/>
            <person name="Schleicher M."/>
            <person name="Noegel A.A."/>
            <person name="Eichinger L."/>
            <person name="Gallinger C."/>
            <person name="Pawlowski J."/>
            <person name="Sierra R."/>
            <person name="Euteneuer U."/>
            <person name="Pillet L."/>
            <person name="Moustafa A."/>
            <person name="Platzer M."/>
            <person name="Groth M."/>
            <person name="Szafranski K."/>
            <person name="Schliwa M."/>
        </authorList>
    </citation>
    <scope>NUCLEOTIDE SEQUENCE [LARGE SCALE GENOMIC DNA]</scope>
</reference>
<evidence type="ECO:0000259" key="3">
    <source>
        <dbReference type="PROSITE" id="PS50222"/>
    </source>
</evidence>
<feature type="coiled-coil region" evidence="2">
    <location>
        <begin position="419"/>
        <end position="464"/>
    </location>
</feature>
<dbReference type="InterPro" id="IPR011992">
    <property type="entry name" value="EF-hand-dom_pair"/>
</dbReference>
<dbReference type="InterPro" id="IPR018247">
    <property type="entry name" value="EF_Hand_1_Ca_BS"/>
</dbReference>
<dbReference type="SUPFAM" id="SSF47473">
    <property type="entry name" value="EF-hand"/>
    <property type="match status" value="1"/>
</dbReference>
<keyword evidence="4" id="KW-0282">Flagellum</keyword>
<dbReference type="OrthoDB" id="191686at2759"/>
<keyword evidence="5" id="KW-1185">Reference proteome</keyword>
<comment type="caution">
    <text evidence="4">The sequence shown here is derived from an EMBL/GenBank/DDBJ whole genome shotgun (WGS) entry which is preliminary data.</text>
</comment>
<dbReference type="GO" id="GO:0005509">
    <property type="term" value="F:calcium ion binding"/>
    <property type="evidence" value="ECO:0007669"/>
    <property type="project" value="InterPro"/>
</dbReference>
<gene>
    <name evidence="4" type="ORF">RFI_23293</name>
</gene>
<sequence length="536" mass="62252">MSNHEEISEEQATLLREELGKMFAQADTDQNQKLDLVEFEELMRRLMPETTHKQCGQIFDTLDKEKSGSIPYKSLLQDKEQFYEDTKVDTRKTIEEKVEATPKQLNSRLTSLTPDTHVLSSLTAVSDDNSRLGLAESDQKAQIATQVLNDMEQLKQRLYKLFEEGDKDHNDLIDALEFSEVMLKVMPNAQEADITNLFNAFDVDKSGTIDYKELLNKDAFHLFINKNSTAIIPEIVFWLFFLLCYAVLQRLFLNDVQVKVIETAKTIADEVAIDAAYETQEIKEQQVYDDRDLKLVQQQQALIYKLQQYVNEIGKPNEEEIKVLREDNKTLSEDNKQLKQQLRDLTQAFETLENDVKHTTDQYASRNEALEQELKALRETLHSVPQNEVYTCVAFFFFSPNRMMSMAFNDNGPLITSPIEKQLQELEEEKRQMETLLGERLRLVQDLQEQVGELEKVVAQRTQDLAQRDRGLDAMESELTKTKNLLFRRMQSSVRLKNEVLELEEELQKQDQFTPKEVFTIDLCLFQCLLFSPSPI</sequence>
<proteinExistence type="predicted"/>
<name>X6MKU7_RETFI</name>
<feature type="domain" description="EF-hand" evidence="3">
    <location>
        <begin position="153"/>
        <end position="188"/>
    </location>
</feature>
<dbReference type="EMBL" id="ASPP01020231">
    <property type="protein sequence ID" value="ETO14077.1"/>
    <property type="molecule type" value="Genomic_DNA"/>
</dbReference>
<keyword evidence="4" id="KW-0969">Cilium</keyword>
<evidence type="ECO:0000313" key="5">
    <source>
        <dbReference type="Proteomes" id="UP000023152"/>
    </source>
</evidence>
<dbReference type="PROSITE" id="PS00018">
    <property type="entry name" value="EF_HAND_1"/>
    <property type="match status" value="3"/>
</dbReference>
<evidence type="ECO:0000313" key="4">
    <source>
        <dbReference type="EMBL" id="ETO14077.1"/>
    </source>
</evidence>
<accession>X6MKU7</accession>
<dbReference type="Proteomes" id="UP000023152">
    <property type="component" value="Unassembled WGS sequence"/>
</dbReference>
<feature type="domain" description="EF-hand" evidence="3">
    <location>
        <begin position="14"/>
        <end position="49"/>
    </location>
</feature>
<keyword evidence="4" id="KW-0966">Cell projection</keyword>
<dbReference type="Pfam" id="PF13499">
    <property type="entry name" value="EF-hand_7"/>
    <property type="match status" value="1"/>
</dbReference>
<keyword evidence="1" id="KW-0106">Calcium</keyword>
<dbReference type="InterPro" id="IPR002048">
    <property type="entry name" value="EF_hand_dom"/>
</dbReference>
<evidence type="ECO:0000256" key="2">
    <source>
        <dbReference type="SAM" id="Coils"/>
    </source>
</evidence>
<dbReference type="CDD" id="cd00051">
    <property type="entry name" value="EFh"/>
    <property type="match status" value="1"/>
</dbReference>
<dbReference type="SMART" id="SM00054">
    <property type="entry name" value="EFh"/>
    <property type="match status" value="4"/>
</dbReference>
<feature type="coiled-coil region" evidence="2">
    <location>
        <begin position="321"/>
        <end position="387"/>
    </location>
</feature>
<dbReference type="Gene3D" id="1.10.238.10">
    <property type="entry name" value="EF-hand"/>
    <property type="match status" value="2"/>
</dbReference>
<organism evidence="4 5">
    <name type="scientific">Reticulomyxa filosa</name>
    <dbReference type="NCBI Taxonomy" id="46433"/>
    <lineage>
        <taxon>Eukaryota</taxon>
        <taxon>Sar</taxon>
        <taxon>Rhizaria</taxon>
        <taxon>Retaria</taxon>
        <taxon>Foraminifera</taxon>
        <taxon>Monothalamids</taxon>
        <taxon>Reticulomyxidae</taxon>
        <taxon>Reticulomyxa</taxon>
    </lineage>
</organism>